<name>A0ABP0H632_9DINO</name>
<organism evidence="1 2">
    <name type="scientific">Durusdinium trenchii</name>
    <dbReference type="NCBI Taxonomy" id="1381693"/>
    <lineage>
        <taxon>Eukaryota</taxon>
        <taxon>Sar</taxon>
        <taxon>Alveolata</taxon>
        <taxon>Dinophyceae</taxon>
        <taxon>Suessiales</taxon>
        <taxon>Symbiodiniaceae</taxon>
        <taxon>Durusdinium</taxon>
    </lineage>
</organism>
<protein>
    <submittedName>
        <fullName evidence="1">Uncharacterized protein</fullName>
    </submittedName>
</protein>
<comment type="caution">
    <text evidence="1">The sequence shown here is derived from an EMBL/GenBank/DDBJ whole genome shotgun (WGS) entry which is preliminary data.</text>
</comment>
<reference evidence="1 2" key="1">
    <citation type="submission" date="2024-02" db="EMBL/GenBank/DDBJ databases">
        <authorList>
            <person name="Chen Y."/>
            <person name="Shah S."/>
            <person name="Dougan E. K."/>
            <person name="Thang M."/>
            <person name="Chan C."/>
        </authorList>
    </citation>
    <scope>NUCLEOTIDE SEQUENCE [LARGE SCALE GENOMIC DNA]</scope>
</reference>
<dbReference type="Proteomes" id="UP001642484">
    <property type="component" value="Unassembled WGS sequence"/>
</dbReference>
<evidence type="ECO:0000313" key="2">
    <source>
        <dbReference type="Proteomes" id="UP001642484"/>
    </source>
</evidence>
<accession>A0ABP0H632</accession>
<proteinExistence type="predicted"/>
<keyword evidence="2" id="KW-1185">Reference proteome</keyword>
<gene>
    <name evidence="1" type="ORF">CCMP2556_LOCUS217</name>
</gene>
<dbReference type="EMBL" id="CAXAMN010000002">
    <property type="protein sequence ID" value="CAK8985663.1"/>
    <property type="molecule type" value="Genomic_DNA"/>
</dbReference>
<sequence length="129" mass="14782">MKDLQLFFACAKEVGTRSFPWSSDLVSRRFQRTAATSLDSEIKAERMCLQMINHCQKLSLAVDWGLIEFRAPFKNRWNGRVACERAACICVSFSQRTERAHAAHRGFIQQTSRTGVSHQSYCLSPSQRH</sequence>
<evidence type="ECO:0000313" key="1">
    <source>
        <dbReference type="EMBL" id="CAK8985663.1"/>
    </source>
</evidence>